<organism evidence="1 2">
    <name type="scientific">Hymenobacter antarcticus</name>
    <dbReference type="NCBI Taxonomy" id="486270"/>
    <lineage>
        <taxon>Bacteria</taxon>
        <taxon>Pseudomonadati</taxon>
        <taxon>Bacteroidota</taxon>
        <taxon>Cytophagia</taxon>
        <taxon>Cytophagales</taxon>
        <taxon>Hymenobacteraceae</taxon>
        <taxon>Hymenobacter</taxon>
    </lineage>
</organism>
<evidence type="ECO:0008006" key="3">
    <source>
        <dbReference type="Google" id="ProtNLM"/>
    </source>
</evidence>
<evidence type="ECO:0000313" key="2">
    <source>
        <dbReference type="Proteomes" id="UP001501556"/>
    </source>
</evidence>
<gene>
    <name evidence="1" type="ORF">GCM10022407_40010</name>
</gene>
<comment type="caution">
    <text evidence="1">The sequence shown here is derived from an EMBL/GenBank/DDBJ whole genome shotgun (WGS) entry which is preliminary data.</text>
</comment>
<dbReference type="Proteomes" id="UP001501556">
    <property type="component" value="Unassembled WGS sequence"/>
</dbReference>
<reference evidence="2" key="1">
    <citation type="journal article" date="2019" name="Int. J. Syst. Evol. Microbiol.">
        <title>The Global Catalogue of Microorganisms (GCM) 10K type strain sequencing project: providing services to taxonomists for standard genome sequencing and annotation.</title>
        <authorList>
            <consortium name="The Broad Institute Genomics Platform"/>
            <consortium name="The Broad Institute Genome Sequencing Center for Infectious Disease"/>
            <person name="Wu L."/>
            <person name="Ma J."/>
        </authorList>
    </citation>
    <scope>NUCLEOTIDE SEQUENCE [LARGE SCALE GENOMIC DNA]</scope>
    <source>
        <strain evidence="2">JCM 17217</strain>
    </source>
</reference>
<keyword evidence="2" id="KW-1185">Reference proteome</keyword>
<sequence length="454" mass="49406">MLASAGQAQGQVFERGYVVTTAGDTLRGELQNRFWQSPPTEVAFRPAADAPTRLFPRRSLRVFRLDGGRYFRAEVLPLDRNASTNVNSLSMRLSYNQHPDSLLAEVLVDGPVPLLRAVVDNVTHFFVRRPGQPYLELAERKYLARSNGRQNVVDANNYKAQLSVYFEDCPAAVTAANAAPFSAKGLAAVVQAFAVQSTAGKQAGAEFVALARPNRPIAVNAGVLVGSVFNPLRLNNNETGEEEPLFDGVNLDGRLHALGGAYVDVLLPGRKWAVHGEGVLNSYGRRGTFAVPGGAATYAWYGTRVDVRLGPRYAFVQQPTHELFAGAGLNMNFTTSSESEARYGNGPVGTTRLTSRNVRLPTQSGFIGVPSSGLGLYVEAGLRRGRFTLSLDAMIKDGFDYNDPLAVQTGSRSPLTPSDETAIYNRFNYSASLLTFRTVLAFRLNRQPDQSPIR</sequence>
<dbReference type="EMBL" id="BAABDI010000044">
    <property type="protein sequence ID" value="GAA3991588.1"/>
    <property type="molecule type" value="Genomic_DNA"/>
</dbReference>
<proteinExistence type="predicted"/>
<protein>
    <recommendedName>
        <fullName evidence="3">Outer membrane protein beta-barrel family protein</fullName>
    </recommendedName>
</protein>
<name>A0ABP7R3U8_9BACT</name>
<evidence type="ECO:0000313" key="1">
    <source>
        <dbReference type="EMBL" id="GAA3991588.1"/>
    </source>
</evidence>
<accession>A0ABP7R3U8</accession>